<accession>A0A5S4YUY0</accession>
<dbReference type="CDD" id="cd02970">
    <property type="entry name" value="PRX_like2"/>
    <property type="match status" value="1"/>
</dbReference>
<dbReference type="InterPro" id="IPR013766">
    <property type="entry name" value="Thioredoxin_domain"/>
</dbReference>
<dbReference type="GO" id="GO:0016491">
    <property type="term" value="F:oxidoreductase activity"/>
    <property type="evidence" value="ECO:0007669"/>
    <property type="project" value="InterPro"/>
</dbReference>
<reference evidence="2 3" key="1">
    <citation type="submission" date="2019-08" db="EMBL/GenBank/DDBJ databases">
        <title>Bradyrhizobium hipponensis sp. nov., a rhizobium isolated from a Lupinus angustifolius root nodule in Tunisia.</title>
        <authorList>
            <person name="Off K."/>
            <person name="Rejili M."/>
            <person name="Mars M."/>
            <person name="Brachmann A."/>
            <person name="Marin M."/>
        </authorList>
    </citation>
    <scope>NUCLEOTIDE SEQUENCE [LARGE SCALE GENOMIC DNA]</scope>
    <source>
        <strain evidence="3">aSej3</strain>
    </source>
</reference>
<dbReference type="GO" id="GO:0016209">
    <property type="term" value="F:antioxidant activity"/>
    <property type="evidence" value="ECO:0007669"/>
    <property type="project" value="InterPro"/>
</dbReference>
<evidence type="ECO:0000259" key="1">
    <source>
        <dbReference type="PROSITE" id="PS51352"/>
    </source>
</evidence>
<name>A0A5S4YUY0_9BRAD</name>
<dbReference type="Proteomes" id="UP000324797">
    <property type="component" value="Unassembled WGS sequence"/>
</dbReference>
<proteinExistence type="predicted"/>
<feature type="domain" description="Thioredoxin" evidence="1">
    <location>
        <begin position="7"/>
        <end position="170"/>
    </location>
</feature>
<sequence length="182" mass="20433">MTDLVPLFPRQPVPPLNVNLAGGGLFDLRSERPQHFTLLVFYRGLHCPICKTQLRELESKLDEFDKRGVAVVAISSDSKQRAIQTKEAWELSRLRIGYGLDLATARSWGLFISSGRGMTSAGVEEPPRFSEPALYLIRPDGTLYFGSVQTMPFARPHFSDILAAIDYVLKNHYPARGEVRDL</sequence>
<evidence type="ECO:0000313" key="3">
    <source>
        <dbReference type="Proteomes" id="UP000324797"/>
    </source>
</evidence>
<dbReference type="Pfam" id="PF00578">
    <property type="entry name" value="AhpC-TSA"/>
    <property type="match status" value="1"/>
</dbReference>
<organism evidence="2 3">
    <name type="scientific">Bradyrhizobium hipponense</name>
    <dbReference type="NCBI Taxonomy" id="2605638"/>
    <lineage>
        <taxon>Bacteria</taxon>
        <taxon>Pseudomonadati</taxon>
        <taxon>Pseudomonadota</taxon>
        <taxon>Alphaproteobacteria</taxon>
        <taxon>Hyphomicrobiales</taxon>
        <taxon>Nitrobacteraceae</taxon>
        <taxon>Bradyrhizobium</taxon>
    </lineage>
</organism>
<dbReference type="InterPro" id="IPR036249">
    <property type="entry name" value="Thioredoxin-like_sf"/>
</dbReference>
<protein>
    <submittedName>
        <fullName evidence="2">AhpC/TSA family protein</fullName>
    </submittedName>
</protein>
<dbReference type="InterPro" id="IPR000866">
    <property type="entry name" value="AhpC/TSA"/>
</dbReference>
<dbReference type="Gene3D" id="3.40.30.10">
    <property type="entry name" value="Glutaredoxin"/>
    <property type="match status" value="1"/>
</dbReference>
<comment type="caution">
    <text evidence="2">The sequence shown here is derived from an EMBL/GenBank/DDBJ whole genome shotgun (WGS) entry which is preliminary data.</text>
</comment>
<dbReference type="RefSeq" id="WP_148738261.1">
    <property type="nucleotide sequence ID" value="NZ_VSTH01000018.1"/>
</dbReference>
<keyword evidence="3" id="KW-1185">Reference proteome</keyword>
<dbReference type="SUPFAM" id="SSF52833">
    <property type="entry name" value="Thioredoxin-like"/>
    <property type="match status" value="1"/>
</dbReference>
<gene>
    <name evidence="2" type="ORF">FXV83_05905</name>
</gene>
<dbReference type="AlphaFoldDB" id="A0A5S4YUY0"/>
<dbReference type="PROSITE" id="PS51352">
    <property type="entry name" value="THIOREDOXIN_2"/>
    <property type="match status" value="1"/>
</dbReference>
<evidence type="ECO:0000313" key="2">
    <source>
        <dbReference type="EMBL" id="TYO67504.1"/>
    </source>
</evidence>
<dbReference type="EMBL" id="VSTH01000018">
    <property type="protein sequence ID" value="TYO67504.1"/>
    <property type="molecule type" value="Genomic_DNA"/>
</dbReference>